<feature type="transmembrane region" description="Helical" evidence="1">
    <location>
        <begin position="226"/>
        <end position="243"/>
    </location>
</feature>
<sequence length="314" mass="33225">MNLRLAILALTDKYQLSAQQHAELKQLAGLGAPPPLLARQLQAGMAVLGAALGGLGILFWLAANWQSLSGAGRFGLLQAVLIAALLGAWLRPAARVPLSLLGFMTCGGLFAHFGQTYQTGADPWQLFALWAALTLPLCLNIRHAALWTVWAAVALTAAWLACAVVPGRGVFHNSLGSWIPAITLAAAFRFAPIGAGLWPMRLSMIYATAGLCWVALYSLFENRLGAAYLLTLACVAALGYLFSLRRMFDVFVLSALGFGANVLLVSGLARAILDDRQMATSAILLTGCIAAGLLAATVKLIVHLTRTHTGEHIA</sequence>
<dbReference type="RefSeq" id="WP_154368127.1">
    <property type="nucleotide sequence ID" value="NZ_WKJM01000023.1"/>
</dbReference>
<organism evidence="3 4">
    <name type="scientific">Duganella alba</name>
    <dbReference type="NCBI Taxonomy" id="2666081"/>
    <lineage>
        <taxon>Bacteria</taxon>
        <taxon>Pseudomonadati</taxon>
        <taxon>Pseudomonadota</taxon>
        <taxon>Betaproteobacteria</taxon>
        <taxon>Burkholderiales</taxon>
        <taxon>Oxalobacteraceae</taxon>
        <taxon>Telluria group</taxon>
        <taxon>Duganella</taxon>
    </lineage>
</organism>
<feature type="transmembrane region" description="Helical" evidence="1">
    <location>
        <begin position="250"/>
        <end position="273"/>
    </location>
</feature>
<feature type="transmembrane region" description="Helical" evidence="1">
    <location>
        <begin position="43"/>
        <end position="62"/>
    </location>
</feature>
<feature type="transmembrane region" description="Helical" evidence="1">
    <location>
        <begin position="279"/>
        <end position="302"/>
    </location>
</feature>
<accession>A0A6L5QLF1</accession>
<proteinExistence type="predicted"/>
<keyword evidence="1" id="KW-0472">Membrane</keyword>
<feature type="transmembrane region" description="Helical" evidence="1">
    <location>
        <begin position="178"/>
        <end position="197"/>
    </location>
</feature>
<feature type="domain" description="DUF2157" evidence="2">
    <location>
        <begin position="12"/>
        <end position="147"/>
    </location>
</feature>
<reference evidence="3 4" key="1">
    <citation type="submission" date="2019-11" db="EMBL/GenBank/DDBJ databases">
        <title>Novel species isolated from a subtropical stream in China.</title>
        <authorList>
            <person name="Lu H."/>
        </authorList>
    </citation>
    <scope>NUCLEOTIDE SEQUENCE [LARGE SCALE GENOMIC DNA]</scope>
    <source>
        <strain evidence="3 4">FT25W</strain>
    </source>
</reference>
<dbReference type="InterPro" id="IPR018677">
    <property type="entry name" value="DUF2157"/>
</dbReference>
<keyword evidence="1" id="KW-0812">Transmembrane</keyword>
<dbReference type="Pfam" id="PF09925">
    <property type="entry name" value="DUF2157"/>
    <property type="match status" value="1"/>
</dbReference>
<feature type="transmembrane region" description="Helical" evidence="1">
    <location>
        <begin position="123"/>
        <end position="139"/>
    </location>
</feature>
<keyword evidence="1" id="KW-1133">Transmembrane helix</keyword>
<protein>
    <submittedName>
        <fullName evidence="3">DUF2157 domain-containing protein</fullName>
    </submittedName>
</protein>
<feature type="transmembrane region" description="Helical" evidence="1">
    <location>
        <begin position="74"/>
        <end position="91"/>
    </location>
</feature>
<evidence type="ECO:0000259" key="2">
    <source>
        <dbReference type="Pfam" id="PF09925"/>
    </source>
</evidence>
<name>A0A6L5QLF1_9BURK</name>
<evidence type="ECO:0000313" key="4">
    <source>
        <dbReference type="Proteomes" id="UP000481037"/>
    </source>
</evidence>
<dbReference type="EMBL" id="WKJM01000023">
    <property type="protein sequence ID" value="MRX10663.1"/>
    <property type="molecule type" value="Genomic_DNA"/>
</dbReference>
<evidence type="ECO:0000313" key="3">
    <source>
        <dbReference type="EMBL" id="MRX10663.1"/>
    </source>
</evidence>
<dbReference type="Proteomes" id="UP000481037">
    <property type="component" value="Unassembled WGS sequence"/>
</dbReference>
<gene>
    <name evidence="3" type="ORF">GJ697_22785</name>
</gene>
<feature type="transmembrane region" description="Helical" evidence="1">
    <location>
        <begin position="146"/>
        <end position="166"/>
    </location>
</feature>
<keyword evidence="4" id="KW-1185">Reference proteome</keyword>
<feature type="transmembrane region" description="Helical" evidence="1">
    <location>
        <begin position="204"/>
        <end position="220"/>
    </location>
</feature>
<dbReference type="AlphaFoldDB" id="A0A6L5QLF1"/>
<comment type="caution">
    <text evidence="3">The sequence shown here is derived from an EMBL/GenBank/DDBJ whole genome shotgun (WGS) entry which is preliminary data.</text>
</comment>
<evidence type="ECO:0000256" key="1">
    <source>
        <dbReference type="SAM" id="Phobius"/>
    </source>
</evidence>
<feature type="transmembrane region" description="Helical" evidence="1">
    <location>
        <begin position="98"/>
        <end position="117"/>
    </location>
</feature>